<accession>A0A2V5GQM3</accession>
<sequence length="117" mass="12535">MINILPSSPCVPDQSPLSTSLCDSFWAGGFPYLGTILLKIPPRKLWDSCGGLDGCCGGCCWVYCRSSHCCSLSLCSWVRGGRGATGAVGGPRPGSRRGISDTGHRRRLRTLTSRLRC</sequence>
<reference evidence="1 2" key="1">
    <citation type="submission" date="2018-02" db="EMBL/GenBank/DDBJ databases">
        <title>The genomes of Aspergillus section Nigri reveals drivers in fungal speciation.</title>
        <authorList>
            <consortium name="DOE Joint Genome Institute"/>
            <person name="Vesth T.C."/>
            <person name="Nybo J."/>
            <person name="Theobald S."/>
            <person name="Brandl J."/>
            <person name="Frisvad J.C."/>
            <person name="Nielsen K.F."/>
            <person name="Lyhne E.K."/>
            <person name="Kogle M.E."/>
            <person name="Kuo A."/>
            <person name="Riley R."/>
            <person name="Clum A."/>
            <person name="Nolan M."/>
            <person name="Lipzen A."/>
            <person name="Salamov A."/>
            <person name="Henrissat B."/>
            <person name="Wiebenga A."/>
            <person name="De vries R.P."/>
            <person name="Grigoriev I.V."/>
            <person name="Mortensen U.H."/>
            <person name="Andersen M.R."/>
            <person name="Baker S.E."/>
        </authorList>
    </citation>
    <scope>NUCLEOTIDE SEQUENCE [LARGE SCALE GENOMIC DNA]</scope>
    <source>
        <strain evidence="1 2">CBS 115571</strain>
    </source>
</reference>
<proteinExistence type="predicted"/>
<dbReference type="EMBL" id="KZ825254">
    <property type="protein sequence ID" value="PYI13228.1"/>
    <property type="molecule type" value="Genomic_DNA"/>
</dbReference>
<evidence type="ECO:0000313" key="2">
    <source>
        <dbReference type="Proteomes" id="UP000249829"/>
    </source>
</evidence>
<gene>
    <name evidence="1" type="ORF">BO99DRAFT_64551</name>
</gene>
<keyword evidence="2" id="KW-1185">Reference proteome</keyword>
<dbReference type="AlphaFoldDB" id="A0A2V5GQM3"/>
<name>A0A2V5GQM3_ASPV1</name>
<evidence type="ECO:0000313" key="1">
    <source>
        <dbReference type="EMBL" id="PYI13228.1"/>
    </source>
</evidence>
<protein>
    <submittedName>
        <fullName evidence="1">Uncharacterized protein</fullName>
    </submittedName>
</protein>
<organism evidence="1 2">
    <name type="scientific">Aspergillus violaceofuscus (strain CBS 115571)</name>
    <dbReference type="NCBI Taxonomy" id="1450538"/>
    <lineage>
        <taxon>Eukaryota</taxon>
        <taxon>Fungi</taxon>
        <taxon>Dikarya</taxon>
        <taxon>Ascomycota</taxon>
        <taxon>Pezizomycotina</taxon>
        <taxon>Eurotiomycetes</taxon>
        <taxon>Eurotiomycetidae</taxon>
        <taxon>Eurotiales</taxon>
        <taxon>Aspergillaceae</taxon>
        <taxon>Aspergillus</taxon>
    </lineage>
</organism>
<dbReference type="Proteomes" id="UP000249829">
    <property type="component" value="Unassembled WGS sequence"/>
</dbReference>